<dbReference type="AlphaFoldDB" id="A0A7C8PQZ7"/>
<evidence type="ECO:0000313" key="2">
    <source>
        <dbReference type="Proteomes" id="UP000479691"/>
    </source>
</evidence>
<dbReference type="Proteomes" id="UP000479691">
    <property type="component" value="Unassembled WGS sequence"/>
</dbReference>
<proteinExistence type="predicted"/>
<protein>
    <submittedName>
        <fullName evidence="1">Uncharacterized protein</fullName>
    </submittedName>
</protein>
<sequence length="495" mass="55223">MSRNAFGRSNIPPVQTSMSVWLTDETKVDENGEREGVRFVDSDIEDAYQNEGDGMNREAFHEYLEVRKTIRPLNITKRTNTKNDQFQPHGTRSISSIEVNGTHPAAFSIAAFAITDRPAQNSYILSREATMSKWGPPGEDIPEETPKQVRKAMLSLESLVRQSEDDSPAPHFHDLEQNKLPADHEAEARRLLASPKTSPQLLDKVDQIPFVPIARSRVSRLRQGIDNSNLPGARSVPVSSGERQLKYRTDNLNAIRTASGSSKPSNFALSEHQYHRSASRFGPRSASSSGLTANEFMAAIHRGPSRSNSRMNATSPSFRPTFMGRNYSQKSSAAVDQSIADLASQSELAVYPFNYASIAPRRLGHSINTIRRHGIRLRSSGMPSDQDIIVAKGRHGPVSQEDQPDTPAVSIRKPLYDLSFLPKEEFNTVKETPAETSTRKELTMLAYFIHIGVSFADDEGVRKARFQFQRIWEDCRLGPTTVEKPSSDGEITDWI</sequence>
<name>A0A7C8PQZ7_ORBOL</name>
<reference evidence="1 2" key="1">
    <citation type="submission" date="2019-06" db="EMBL/GenBank/DDBJ databases">
        <authorList>
            <person name="Palmer J.M."/>
        </authorList>
    </citation>
    <scope>NUCLEOTIDE SEQUENCE [LARGE SCALE GENOMIC DNA]</scope>
    <source>
        <strain evidence="1 2">TWF788</strain>
    </source>
</reference>
<organism evidence="1 2">
    <name type="scientific">Orbilia oligospora</name>
    <name type="common">Nematode-trapping fungus</name>
    <name type="synonym">Arthrobotrys oligospora</name>
    <dbReference type="NCBI Taxonomy" id="2813651"/>
    <lineage>
        <taxon>Eukaryota</taxon>
        <taxon>Fungi</taxon>
        <taxon>Dikarya</taxon>
        <taxon>Ascomycota</taxon>
        <taxon>Pezizomycotina</taxon>
        <taxon>Orbiliomycetes</taxon>
        <taxon>Orbiliales</taxon>
        <taxon>Orbiliaceae</taxon>
        <taxon>Orbilia</taxon>
    </lineage>
</organism>
<evidence type="ECO:0000313" key="1">
    <source>
        <dbReference type="EMBL" id="KAF3173572.1"/>
    </source>
</evidence>
<dbReference type="EMBL" id="JAABOE010000059">
    <property type="protein sequence ID" value="KAF3173572.1"/>
    <property type="molecule type" value="Genomic_DNA"/>
</dbReference>
<comment type="caution">
    <text evidence="1">The sequence shown here is derived from an EMBL/GenBank/DDBJ whole genome shotgun (WGS) entry which is preliminary data.</text>
</comment>
<accession>A0A7C8PQZ7</accession>
<gene>
    <name evidence="1" type="ORF">TWF788_008946</name>
</gene>